<dbReference type="PANTHER" id="PTHR10353:SF175">
    <property type="entry name" value="BETA-GLUCOSIDASE 18-LIKE ISOFORM X1"/>
    <property type="match status" value="1"/>
</dbReference>
<dbReference type="InterPro" id="IPR017853">
    <property type="entry name" value="GH"/>
</dbReference>
<evidence type="ECO:0000256" key="4">
    <source>
        <dbReference type="SAM" id="SignalP"/>
    </source>
</evidence>
<comment type="caution">
    <text evidence="5">The sequence shown here is derived from an EMBL/GenBank/DDBJ whole genome shotgun (WGS) entry which is preliminary data.</text>
</comment>
<feature type="chain" id="PRO_5032710126" evidence="4">
    <location>
        <begin position="31"/>
        <end position="186"/>
    </location>
</feature>
<feature type="compositionally biased region" description="Polar residues" evidence="3">
    <location>
        <begin position="163"/>
        <end position="186"/>
    </location>
</feature>
<accession>A0A843V788</accession>
<dbReference type="Gene3D" id="3.20.20.80">
    <property type="entry name" value="Glycosidases"/>
    <property type="match status" value="1"/>
</dbReference>
<dbReference type="EMBL" id="NMUH01001152">
    <property type="protein sequence ID" value="MQL89474.1"/>
    <property type="molecule type" value="Genomic_DNA"/>
</dbReference>
<keyword evidence="4" id="KW-0732">Signal</keyword>
<feature type="signal peptide" evidence="4">
    <location>
        <begin position="1"/>
        <end position="30"/>
    </location>
</feature>
<dbReference type="GO" id="GO:0005975">
    <property type="term" value="P:carbohydrate metabolic process"/>
    <property type="evidence" value="ECO:0007669"/>
    <property type="project" value="InterPro"/>
</dbReference>
<gene>
    <name evidence="5" type="ORF">Taro_022045</name>
</gene>
<proteinExistence type="inferred from homology"/>
<keyword evidence="6" id="KW-1185">Reference proteome</keyword>
<organism evidence="5 6">
    <name type="scientific">Colocasia esculenta</name>
    <name type="common">Wild taro</name>
    <name type="synonym">Arum esculentum</name>
    <dbReference type="NCBI Taxonomy" id="4460"/>
    <lineage>
        <taxon>Eukaryota</taxon>
        <taxon>Viridiplantae</taxon>
        <taxon>Streptophyta</taxon>
        <taxon>Embryophyta</taxon>
        <taxon>Tracheophyta</taxon>
        <taxon>Spermatophyta</taxon>
        <taxon>Magnoliopsida</taxon>
        <taxon>Liliopsida</taxon>
        <taxon>Araceae</taxon>
        <taxon>Aroideae</taxon>
        <taxon>Colocasieae</taxon>
        <taxon>Colocasia</taxon>
    </lineage>
</organism>
<dbReference type="Proteomes" id="UP000652761">
    <property type="component" value="Unassembled WGS sequence"/>
</dbReference>
<name>A0A843V788_COLES</name>
<dbReference type="Pfam" id="PF00232">
    <property type="entry name" value="Glyco_hydro_1"/>
    <property type="match status" value="1"/>
</dbReference>
<sequence length="186" mass="20491">MKVRELAVGQFLCRRLLLVLLLPLTQVSRSGMPPPEVSRNHFPEGFLFGVASSSYQLPNERFLLPDPIHLILFLTSYTPPHLDRVLVCTYVHGVRLLAPPAHALLMRAAELRDAGQYEGAVAEGGKGLSNWDLFSHIPGAIRSGENGDVADDHYHRYMKGNLAGSTQRGSPSTTRSSTVSFREVSQ</sequence>
<reference evidence="5" key="1">
    <citation type="submission" date="2017-07" db="EMBL/GenBank/DDBJ databases">
        <title>Taro Niue Genome Assembly and Annotation.</title>
        <authorList>
            <person name="Atibalentja N."/>
            <person name="Keating K."/>
            <person name="Fields C.J."/>
        </authorList>
    </citation>
    <scope>NUCLEOTIDE SEQUENCE</scope>
    <source>
        <strain evidence="5">Niue_2</strain>
        <tissue evidence="5">Leaf</tissue>
    </source>
</reference>
<feature type="region of interest" description="Disordered" evidence="3">
    <location>
        <begin position="161"/>
        <end position="186"/>
    </location>
</feature>
<evidence type="ECO:0000256" key="2">
    <source>
        <dbReference type="RuleBase" id="RU003690"/>
    </source>
</evidence>
<comment type="similarity">
    <text evidence="1 2">Belongs to the glycosyl hydrolase 1 family.</text>
</comment>
<dbReference type="PANTHER" id="PTHR10353">
    <property type="entry name" value="GLYCOSYL HYDROLASE"/>
    <property type="match status" value="1"/>
</dbReference>
<protein>
    <submittedName>
        <fullName evidence="5">Uncharacterized protein</fullName>
    </submittedName>
</protein>
<dbReference type="InterPro" id="IPR001360">
    <property type="entry name" value="Glyco_hydro_1"/>
</dbReference>
<evidence type="ECO:0000313" key="5">
    <source>
        <dbReference type="EMBL" id="MQL89474.1"/>
    </source>
</evidence>
<dbReference type="OrthoDB" id="65569at2759"/>
<evidence type="ECO:0000313" key="6">
    <source>
        <dbReference type="Proteomes" id="UP000652761"/>
    </source>
</evidence>
<evidence type="ECO:0000256" key="3">
    <source>
        <dbReference type="SAM" id="MobiDB-lite"/>
    </source>
</evidence>
<dbReference type="GO" id="GO:0008422">
    <property type="term" value="F:beta-glucosidase activity"/>
    <property type="evidence" value="ECO:0007669"/>
    <property type="project" value="TreeGrafter"/>
</dbReference>
<dbReference type="AlphaFoldDB" id="A0A843V788"/>
<evidence type="ECO:0000256" key="1">
    <source>
        <dbReference type="ARBA" id="ARBA00010838"/>
    </source>
</evidence>
<dbReference type="SUPFAM" id="SSF51445">
    <property type="entry name" value="(Trans)glycosidases"/>
    <property type="match status" value="1"/>
</dbReference>